<comment type="caution">
    <text evidence="1">The sequence shown here is derived from an EMBL/GenBank/DDBJ whole genome shotgun (WGS) entry which is preliminary data.</text>
</comment>
<name>A0ABV0DRN1_9BURK</name>
<keyword evidence="2" id="KW-1185">Reference proteome</keyword>
<dbReference type="RefSeq" id="WP_176053001.1">
    <property type="nucleotide sequence ID" value="NZ_CADFFV010000007.1"/>
</dbReference>
<evidence type="ECO:0000313" key="1">
    <source>
        <dbReference type="EMBL" id="MEO1752692.1"/>
    </source>
</evidence>
<dbReference type="Proteomes" id="UP001462961">
    <property type="component" value="Unassembled WGS sequence"/>
</dbReference>
<organism evidence="1 2">
    <name type="scientific">Paraburkholderia caribensis</name>
    <dbReference type="NCBI Taxonomy" id="75105"/>
    <lineage>
        <taxon>Bacteria</taxon>
        <taxon>Pseudomonadati</taxon>
        <taxon>Pseudomonadota</taxon>
        <taxon>Betaproteobacteria</taxon>
        <taxon>Burkholderiales</taxon>
        <taxon>Burkholderiaceae</taxon>
        <taxon>Paraburkholderia</taxon>
    </lineage>
</organism>
<dbReference type="EMBL" id="JAYLVJ010000002">
    <property type="protein sequence ID" value="MEO1752692.1"/>
    <property type="molecule type" value="Genomic_DNA"/>
</dbReference>
<protein>
    <submittedName>
        <fullName evidence="1">Uncharacterized protein</fullName>
    </submittedName>
</protein>
<accession>A0ABV0DRN1</accession>
<reference evidence="1 2" key="1">
    <citation type="submission" date="2024-01" db="EMBL/GenBank/DDBJ databases">
        <title>The diversity of rhizobia nodulating Mimosa spp. in eleven states of Brazil covering several biomes is determined by host plant, location, and edaphic factors.</title>
        <authorList>
            <person name="Rouws L."/>
            <person name="Barauna A."/>
            <person name="Beukes C."/>
            <person name="De Faria S.M."/>
            <person name="Gross E."/>
            <person name="Dos Reis Junior F.B."/>
            <person name="Simon M."/>
            <person name="Maluk M."/>
            <person name="Odee D.W."/>
            <person name="Kenicer G."/>
            <person name="Young J.P.W."/>
            <person name="Reis V.M."/>
            <person name="Zilli J."/>
            <person name="James E.K."/>
        </authorList>
    </citation>
    <scope>NUCLEOTIDE SEQUENCE [LARGE SCALE GENOMIC DNA]</scope>
    <source>
        <strain evidence="1 2">JHI1651</strain>
    </source>
</reference>
<sequence length="46" mass="4960">MRIPEKRPGAMLLENGGTSAKPVMNAARRIFICRAAHPIAATTRIA</sequence>
<evidence type="ECO:0000313" key="2">
    <source>
        <dbReference type="Proteomes" id="UP001462961"/>
    </source>
</evidence>
<gene>
    <name evidence="1" type="ORF">VOI32_01940</name>
</gene>
<proteinExistence type="predicted"/>